<organism evidence="5 6">
    <name type="scientific">Pseudoduganella chitinolytica</name>
    <dbReference type="NCBI Taxonomy" id="34070"/>
    <lineage>
        <taxon>Bacteria</taxon>
        <taxon>Pseudomonadati</taxon>
        <taxon>Pseudomonadota</taxon>
        <taxon>Betaproteobacteria</taxon>
        <taxon>Burkholderiales</taxon>
        <taxon>Oxalobacteraceae</taxon>
        <taxon>Telluria group</taxon>
        <taxon>Pseudoduganella</taxon>
    </lineage>
</organism>
<proteinExistence type="predicted"/>
<reference evidence="5 6" key="1">
    <citation type="submission" date="2023-02" db="EMBL/GenBank/DDBJ databases">
        <title>Gemone sequence of Telluria chitinolytica ACM 3522T.</title>
        <authorList>
            <person name="Frediansyah A."/>
            <person name="Miess H."/>
            <person name="Gross H."/>
        </authorList>
    </citation>
    <scope>NUCLEOTIDE SEQUENCE [LARGE SCALE GENOMIC DNA]</scope>
    <source>
        <strain evidence="5 6">ACM 3522</strain>
    </source>
</reference>
<dbReference type="InterPro" id="IPR039418">
    <property type="entry name" value="LexA-like"/>
</dbReference>
<feature type="domain" description="Peptidase S24/S26A/S26B/S26C" evidence="4">
    <location>
        <begin position="139"/>
        <end position="259"/>
    </location>
</feature>
<keyword evidence="6" id="KW-1185">Reference proteome</keyword>
<dbReference type="Proteomes" id="UP001216510">
    <property type="component" value="Chromosome"/>
</dbReference>
<dbReference type="InterPro" id="IPR015927">
    <property type="entry name" value="Peptidase_S24_S26A/B/C"/>
</dbReference>
<gene>
    <name evidence="5" type="ORF">PX653_09065</name>
</gene>
<name>A0ABY8BG29_9BURK</name>
<dbReference type="EMBL" id="CP119083">
    <property type="protein sequence ID" value="WEF34891.1"/>
    <property type="molecule type" value="Genomic_DNA"/>
</dbReference>
<keyword evidence="2" id="KW-0238">DNA-binding</keyword>
<dbReference type="PANTHER" id="PTHR40661:SF1">
    <property type="entry name" value="HTH CRO_C1-TYPE DOMAIN-CONTAINING PROTEIN"/>
    <property type="match status" value="1"/>
</dbReference>
<evidence type="ECO:0000313" key="6">
    <source>
        <dbReference type="Proteomes" id="UP001216510"/>
    </source>
</evidence>
<keyword evidence="3" id="KW-0804">Transcription</keyword>
<sequence>MLTTLSIDTVKVKRLLIYQMLKVRDNIRMNMYQHRRERLLDLIDREYGGERVRFCDRTGLSESRVAQLLSTTYREGTAFTEKTARKVEVLAGLPPLYFDQGVVEVAEQPTKAPPGFMPVRPAGEDDPAFTLIRKVKLRLSAGISGFEVEPDRFDGATASVPTDWMRRKGLSWETLLAMHVRGESMQPSLYEGDLVVVNTADTQPVDGEVFAVNYEGEPVIKRLVRDAGRWWLTSDNPDQRQYHRKVCEGDTCIIVGRVVLAQKERI</sequence>
<dbReference type="RefSeq" id="WP_277417562.1">
    <property type="nucleotide sequence ID" value="NZ_CP119083.1"/>
</dbReference>
<dbReference type="InterPro" id="IPR036286">
    <property type="entry name" value="LexA/Signal_pep-like_sf"/>
</dbReference>
<protein>
    <submittedName>
        <fullName evidence="5">S24 family peptidase</fullName>
    </submittedName>
</protein>
<evidence type="ECO:0000259" key="4">
    <source>
        <dbReference type="Pfam" id="PF00717"/>
    </source>
</evidence>
<dbReference type="Pfam" id="PF00717">
    <property type="entry name" value="Peptidase_S24"/>
    <property type="match status" value="1"/>
</dbReference>
<evidence type="ECO:0000256" key="3">
    <source>
        <dbReference type="ARBA" id="ARBA00023163"/>
    </source>
</evidence>
<dbReference type="SUPFAM" id="SSF51306">
    <property type="entry name" value="LexA/Signal peptidase"/>
    <property type="match status" value="1"/>
</dbReference>
<accession>A0ABY8BG29</accession>
<evidence type="ECO:0000256" key="1">
    <source>
        <dbReference type="ARBA" id="ARBA00023015"/>
    </source>
</evidence>
<evidence type="ECO:0000256" key="2">
    <source>
        <dbReference type="ARBA" id="ARBA00023125"/>
    </source>
</evidence>
<dbReference type="Gene3D" id="2.10.109.10">
    <property type="entry name" value="Umud Fragment, subunit A"/>
    <property type="match status" value="1"/>
</dbReference>
<dbReference type="PANTHER" id="PTHR40661">
    <property type="match status" value="1"/>
</dbReference>
<dbReference type="CDD" id="cd06529">
    <property type="entry name" value="S24_LexA-like"/>
    <property type="match status" value="1"/>
</dbReference>
<evidence type="ECO:0000313" key="5">
    <source>
        <dbReference type="EMBL" id="WEF34891.1"/>
    </source>
</evidence>
<keyword evidence="1" id="KW-0805">Transcription regulation</keyword>